<feature type="transmembrane region" description="Helical" evidence="7">
    <location>
        <begin position="147"/>
        <end position="164"/>
    </location>
</feature>
<dbReference type="Proteomes" id="UP000006201">
    <property type="component" value="Unassembled WGS sequence"/>
</dbReference>
<evidence type="ECO:0000256" key="4">
    <source>
        <dbReference type="ARBA" id="ARBA00022692"/>
    </source>
</evidence>
<comment type="subcellular location">
    <subcellularLocation>
        <location evidence="1">Cell membrane</location>
        <topology evidence="1">Multi-pass membrane protein</topology>
    </subcellularLocation>
</comment>
<proteinExistence type="inferred from homology"/>
<dbReference type="GO" id="GO:0015109">
    <property type="term" value="F:chromate transmembrane transporter activity"/>
    <property type="evidence" value="ECO:0007669"/>
    <property type="project" value="InterPro"/>
</dbReference>
<evidence type="ECO:0000313" key="8">
    <source>
        <dbReference type="EMBL" id="EAR26892.1"/>
    </source>
</evidence>
<evidence type="ECO:0000256" key="7">
    <source>
        <dbReference type="SAM" id="Phobius"/>
    </source>
</evidence>
<feature type="transmembrane region" description="Helical" evidence="7">
    <location>
        <begin position="305"/>
        <end position="325"/>
    </location>
</feature>
<protein>
    <submittedName>
        <fullName evidence="8">Chromate transport protein ChrA</fullName>
    </submittedName>
</protein>
<evidence type="ECO:0000256" key="1">
    <source>
        <dbReference type="ARBA" id="ARBA00004651"/>
    </source>
</evidence>
<dbReference type="EMBL" id="AAOH01000008">
    <property type="protein sequence ID" value="EAR26892.1"/>
    <property type="molecule type" value="Genomic_DNA"/>
</dbReference>
<dbReference type="PANTHER" id="PTHR33567:SF3">
    <property type="entry name" value="CHROMATE ION TRANSPORTER (EUROFUNG)"/>
    <property type="match status" value="1"/>
</dbReference>
<evidence type="ECO:0000256" key="6">
    <source>
        <dbReference type="ARBA" id="ARBA00023136"/>
    </source>
</evidence>
<dbReference type="PIRSF" id="PIRSF004810">
    <property type="entry name" value="ChrA"/>
    <property type="match status" value="1"/>
</dbReference>
<feature type="transmembrane region" description="Helical" evidence="7">
    <location>
        <begin position="337"/>
        <end position="367"/>
    </location>
</feature>
<accession>A4CE80</accession>
<feature type="transmembrane region" description="Helical" evidence="7">
    <location>
        <begin position="268"/>
        <end position="289"/>
    </location>
</feature>
<evidence type="ECO:0000256" key="3">
    <source>
        <dbReference type="ARBA" id="ARBA00022475"/>
    </source>
</evidence>
<dbReference type="Pfam" id="PF02417">
    <property type="entry name" value="Chromate_transp"/>
    <property type="match status" value="2"/>
</dbReference>
<evidence type="ECO:0000256" key="2">
    <source>
        <dbReference type="ARBA" id="ARBA00005262"/>
    </source>
</evidence>
<feature type="transmembrane region" description="Helical" evidence="7">
    <location>
        <begin position="69"/>
        <end position="90"/>
    </location>
</feature>
<dbReference type="AlphaFoldDB" id="A4CE80"/>
<dbReference type="STRING" id="87626.PTD2_09938"/>
<organism evidence="8 9">
    <name type="scientific">Pseudoalteromonas tunicata D2</name>
    <dbReference type="NCBI Taxonomy" id="87626"/>
    <lineage>
        <taxon>Bacteria</taxon>
        <taxon>Pseudomonadati</taxon>
        <taxon>Pseudomonadota</taxon>
        <taxon>Gammaproteobacteria</taxon>
        <taxon>Alteromonadales</taxon>
        <taxon>Pseudoalteromonadaceae</taxon>
        <taxon>Pseudoalteromonas</taxon>
    </lineage>
</organism>
<name>A4CE80_9GAMM</name>
<keyword evidence="9" id="KW-1185">Reference proteome</keyword>
<dbReference type="InterPro" id="IPR014047">
    <property type="entry name" value="Chr_Tranpt_l_chain"/>
</dbReference>
<reference evidence="8 9" key="1">
    <citation type="submission" date="2006-02" db="EMBL/GenBank/DDBJ databases">
        <authorList>
            <person name="Moran M.A."/>
            <person name="Kjelleberg S."/>
            <person name="Egan S."/>
            <person name="Saunders N."/>
            <person name="Thomas T."/>
            <person name="Ferriera S."/>
            <person name="Johnson J."/>
            <person name="Kravitz S."/>
            <person name="Halpern A."/>
            <person name="Remington K."/>
            <person name="Beeson K."/>
            <person name="Tran B."/>
            <person name="Rogers Y.-H."/>
            <person name="Friedman R."/>
            <person name="Venter J.C."/>
        </authorList>
    </citation>
    <scope>NUCLEOTIDE SEQUENCE [LARGE SCALE GENOMIC DNA]</scope>
    <source>
        <strain evidence="8 9">D2</strain>
    </source>
</reference>
<dbReference type="eggNOG" id="COG2059">
    <property type="taxonomic scope" value="Bacteria"/>
</dbReference>
<comment type="caution">
    <text evidence="8">The sequence shown here is derived from an EMBL/GenBank/DDBJ whole genome shotgun (WGS) entry which is preliminary data.</text>
</comment>
<keyword evidence="6 7" id="KW-0472">Membrane</keyword>
<dbReference type="HOGENOM" id="CLU_018106_0_1_6"/>
<sequence>MTFLKLGCTSFGGPAAHLGYFQKVFVEQKRWLKPDEYAQLIAFSQFLPGPSSSQVGFAIGYERAGIGGALAAFFGFTLPSFILLYLLAVIPSDTNPYLQAATLGLKLFAVVIVLDAVISMAKSFCTKQLTAIACLSSATLVLLAPYIYTQLIIIIGAAIVGLIISKKEHSSTIKIKRPKVIPAFIFLLAVLIAIFAQGDIANTFSAFFYAGSLVFGGGHVVLSLLQSMLPNFNQDQFLLGYAAAQSVPGPMFTLATYLGAVAHPANPLLFATIATFAIFLPGFLLLLTFKDSWKALANHSQFSQALALINASVVGFLLAALYQPIFTSSVHQASDLAVVLIGFICLRFLKMKILFLVLAFVTLSVLLH</sequence>
<feature type="transmembrane region" description="Helical" evidence="7">
    <location>
        <begin position="237"/>
        <end position="262"/>
    </location>
</feature>
<evidence type="ECO:0000256" key="5">
    <source>
        <dbReference type="ARBA" id="ARBA00022989"/>
    </source>
</evidence>
<evidence type="ECO:0000313" key="9">
    <source>
        <dbReference type="Proteomes" id="UP000006201"/>
    </source>
</evidence>
<feature type="transmembrane region" description="Helical" evidence="7">
    <location>
        <begin position="180"/>
        <end position="198"/>
    </location>
</feature>
<gene>
    <name evidence="8" type="ORF">PTD2_09938</name>
</gene>
<dbReference type="InterPro" id="IPR003370">
    <property type="entry name" value="Chromate_transpt"/>
</dbReference>
<dbReference type="GO" id="GO:0005886">
    <property type="term" value="C:plasma membrane"/>
    <property type="evidence" value="ECO:0007669"/>
    <property type="project" value="UniProtKB-SubCell"/>
</dbReference>
<feature type="transmembrane region" description="Helical" evidence="7">
    <location>
        <begin position="96"/>
        <end position="117"/>
    </location>
</feature>
<comment type="similarity">
    <text evidence="2">Belongs to the chromate ion transporter (CHR) (TC 2.A.51) family.</text>
</comment>
<dbReference type="PANTHER" id="PTHR33567">
    <property type="entry name" value="CHROMATE ION TRANSPORTER (EUROFUNG)"/>
    <property type="match status" value="1"/>
</dbReference>
<keyword evidence="5 7" id="KW-1133">Transmembrane helix</keyword>
<keyword evidence="4 7" id="KW-0812">Transmembrane</keyword>
<keyword evidence="3" id="KW-1003">Cell membrane</keyword>
<feature type="transmembrane region" description="Helical" evidence="7">
    <location>
        <begin position="204"/>
        <end position="225"/>
    </location>
</feature>
<dbReference type="NCBIfam" id="TIGR00937">
    <property type="entry name" value="2A51"/>
    <property type="match status" value="1"/>
</dbReference>